<reference evidence="2" key="1">
    <citation type="journal article" date="2020" name="Stud. Mycol.">
        <title>101 Dothideomycetes genomes: a test case for predicting lifestyles and emergence of pathogens.</title>
        <authorList>
            <person name="Haridas S."/>
            <person name="Albert R."/>
            <person name="Binder M."/>
            <person name="Bloem J."/>
            <person name="Labutti K."/>
            <person name="Salamov A."/>
            <person name="Andreopoulos B."/>
            <person name="Baker S."/>
            <person name="Barry K."/>
            <person name="Bills G."/>
            <person name="Bluhm B."/>
            <person name="Cannon C."/>
            <person name="Castanera R."/>
            <person name="Culley D."/>
            <person name="Daum C."/>
            <person name="Ezra D."/>
            <person name="Gonzalez J."/>
            <person name="Henrissat B."/>
            <person name="Kuo A."/>
            <person name="Liang C."/>
            <person name="Lipzen A."/>
            <person name="Lutzoni F."/>
            <person name="Magnuson J."/>
            <person name="Mondo S."/>
            <person name="Nolan M."/>
            <person name="Ohm R."/>
            <person name="Pangilinan J."/>
            <person name="Park H.-J."/>
            <person name="Ramirez L."/>
            <person name="Alfaro M."/>
            <person name="Sun H."/>
            <person name="Tritt A."/>
            <person name="Yoshinaga Y."/>
            <person name="Zwiers L.-H."/>
            <person name="Turgeon B."/>
            <person name="Goodwin S."/>
            <person name="Spatafora J."/>
            <person name="Crous P."/>
            <person name="Grigoriev I."/>
        </authorList>
    </citation>
    <scope>NUCLEOTIDE SEQUENCE</scope>
    <source>
        <strain evidence="2">CBS 627.86</strain>
    </source>
</reference>
<proteinExistence type="predicted"/>
<feature type="chain" id="PRO_5025648525" description="AA1-like domain-containing protein" evidence="1">
    <location>
        <begin position="18"/>
        <end position="127"/>
    </location>
</feature>
<gene>
    <name evidence="2" type="ORF">BDV96DRAFT_651994</name>
</gene>
<accession>A0A6A5YR16</accession>
<evidence type="ECO:0000256" key="1">
    <source>
        <dbReference type="SAM" id="SignalP"/>
    </source>
</evidence>
<evidence type="ECO:0000313" key="3">
    <source>
        <dbReference type="Proteomes" id="UP000799770"/>
    </source>
</evidence>
<name>A0A6A5YR16_9PLEO</name>
<keyword evidence="3" id="KW-1185">Reference proteome</keyword>
<sequence length="127" mass="13585">MKYAAITIGMLTVAVAAQPFGKSARAVPTTGTTILNFFSDEWAQDDLRGVLYTGGECAATDLSINAQSVSMPLEFRNSGKCFVYSEENSSCDDAQAKVELGGSFNIAWQLKNLGLGGSKMHYKCVLS</sequence>
<dbReference type="AlphaFoldDB" id="A0A6A5YR16"/>
<keyword evidence="1" id="KW-0732">Signal</keyword>
<evidence type="ECO:0008006" key="4">
    <source>
        <dbReference type="Google" id="ProtNLM"/>
    </source>
</evidence>
<feature type="signal peptide" evidence="1">
    <location>
        <begin position="1"/>
        <end position="17"/>
    </location>
</feature>
<protein>
    <recommendedName>
        <fullName evidence="4">AA1-like domain-containing protein</fullName>
    </recommendedName>
</protein>
<dbReference type="EMBL" id="ML977342">
    <property type="protein sequence ID" value="KAF2109565.1"/>
    <property type="molecule type" value="Genomic_DNA"/>
</dbReference>
<evidence type="ECO:0000313" key="2">
    <source>
        <dbReference type="EMBL" id="KAF2109565.1"/>
    </source>
</evidence>
<dbReference type="Proteomes" id="UP000799770">
    <property type="component" value="Unassembled WGS sequence"/>
</dbReference>
<organism evidence="2 3">
    <name type="scientific">Lophiotrema nucula</name>
    <dbReference type="NCBI Taxonomy" id="690887"/>
    <lineage>
        <taxon>Eukaryota</taxon>
        <taxon>Fungi</taxon>
        <taxon>Dikarya</taxon>
        <taxon>Ascomycota</taxon>
        <taxon>Pezizomycotina</taxon>
        <taxon>Dothideomycetes</taxon>
        <taxon>Pleosporomycetidae</taxon>
        <taxon>Pleosporales</taxon>
        <taxon>Lophiotremataceae</taxon>
        <taxon>Lophiotrema</taxon>
    </lineage>
</organism>